<accession>A0A4R7T9L0</accession>
<dbReference type="AlphaFoldDB" id="A0A4R7T9L0"/>
<comment type="caution">
    <text evidence="2">The sequence shown here is derived from an EMBL/GenBank/DDBJ whole genome shotgun (WGS) entry which is preliminary data.</text>
</comment>
<dbReference type="InterPro" id="IPR051604">
    <property type="entry name" value="Ergot_Alk_Oxidoreductase"/>
</dbReference>
<protein>
    <submittedName>
        <fullName evidence="2">Uncharacterized protein YbjT (DUF2867 family)</fullName>
    </submittedName>
</protein>
<dbReference type="Proteomes" id="UP000295151">
    <property type="component" value="Unassembled WGS sequence"/>
</dbReference>
<feature type="domain" description="NAD(P)-binding" evidence="1">
    <location>
        <begin position="8"/>
        <end position="182"/>
    </location>
</feature>
<proteinExistence type="predicted"/>
<evidence type="ECO:0000259" key="1">
    <source>
        <dbReference type="Pfam" id="PF13460"/>
    </source>
</evidence>
<dbReference type="InterPro" id="IPR016040">
    <property type="entry name" value="NAD(P)-bd_dom"/>
</dbReference>
<dbReference type="Gene3D" id="3.40.50.720">
    <property type="entry name" value="NAD(P)-binding Rossmann-like Domain"/>
    <property type="match status" value="1"/>
</dbReference>
<dbReference type="Pfam" id="PF13460">
    <property type="entry name" value="NAD_binding_10"/>
    <property type="match status" value="1"/>
</dbReference>
<evidence type="ECO:0000313" key="2">
    <source>
        <dbReference type="EMBL" id="TDU87918.1"/>
    </source>
</evidence>
<dbReference type="InterPro" id="IPR036291">
    <property type="entry name" value="NAD(P)-bd_dom_sf"/>
</dbReference>
<dbReference type="SUPFAM" id="SSF51735">
    <property type="entry name" value="NAD(P)-binding Rossmann-fold domains"/>
    <property type="match status" value="1"/>
</dbReference>
<dbReference type="OrthoDB" id="3510772at2"/>
<reference evidence="2 3" key="1">
    <citation type="submission" date="2019-03" db="EMBL/GenBank/DDBJ databases">
        <title>Genomic Encyclopedia of Type Strains, Phase III (KMG-III): the genomes of soil and plant-associated and newly described type strains.</title>
        <authorList>
            <person name="Whitman W."/>
        </authorList>
    </citation>
    <scope>NUCLEOTIDE SEQUENCE [LARGE SCALE GENOMIC DNA]</scope>
    <source>
        <strain evidence="2 3">VKM Ac-2575</strain>
    </source>
</reference>
<name>A0A4R7T9L0_9ACTN</name>
<keyword evidence="3" id="KW-1185">Reference proteome</keyword>
<dbReference type="PANTHER" id="PTHR43162:SF1">
    <property type="entry name" value="PRESTALK A DIFFERENTIATION PROTEIN A"/>
    <property type="match status" value="1"/>
</dbReference>
<dbReference type="EMBL" id="SOCE01000001">
    <property type="protein sequence ID" value="TDU87918.1"/>
    <property type="molecule type" value="Genomic_DNA"/>
</dbReference>
<dbReference type="RefSeq" id="WP_133977623.1">
    <property type="nucleotide sequence ID" value="NZ_SOCE01000001.1"/>
</dbReference>
<sequence>MKTILITGASGAIGRPLVLALAQRRVRLRAVGRSIQSRDFPSKVDYVNTDLAEPERLVPELEKADTLFVHPRAVGASAADLMILAAKHGVRRIVALSTLDVEEDPALQPSRSLGDLNREVEQAVMGSGLPWVCVRASPYARPVVDLLASQARVGAVVGVPYPSFAEAPVHERDLTEVIARTLLDDKLEERVIEVTGPAAMTHQELAEVIAEVAGRRPLRFEEMSPATAVNQLVANGLSRAFAEGLMARCARELGRPATVTDEVHQLTGHPAHTFATWVADNAGQLHLLG</sequence>
<organism evidence="2 3">
    <name type="scientific">Kribbella voronezhensis</name>
    <dbReference type="NCBI Taxonomy" id="2512212"/>
    <lineage>
        <taxon>Bacteria</taxon>
        <taxon>Bacillati</taxon>
        <taxon>Actinomycetota</taxon>
        <taxon>Actinomycetes</taxon>
        <taxon>Propionibacteriales</taxon>
        <taxon>Kribbellaceae</taxon>
        <taxon>Kribbella</taxon>
    </lineage>
</organism>
<dbReference type="PANTHER" id="PTHR43162">
    <property type="match status" value="1"/>
</dbReference>
<evidence type="ECO:0000313" key="3">
    <source>
        <dbReference type="Proteomes" id="UP000295151"/>
    </source>
</evidence>
<gene>
    <name evidence="2" type="ORF">EV138_1455</name>
</gene>